<dbReference type="InterPro" id="IPR027417">
    <property type="entry name" value="P-loop_NTPase"/>
</dbReference>
<dbReference type="PANTHER" id="PTHR47691">
    <property type="entry name" value="REGULATOR-RELATED"/>
    <property type="match status" value="1"/>
</dbReference>
<accession>A0A437RAH5</accession>
<name>A0A437RAH5_9BURK</name>
<organism evidence="2 3">
    <name type="scientific">Rubrivivax rivuli</name>
    <dbReference type="NCBI Taxonomy" id="1862385"/>
    <lineage>
        <taxon>Bacteria</taxon>
        <taxon>Pseudomonadati</taxon>
        <taxon>Pseudomonadota</taxon>
        <taxon>Betaproteobacteria</taxon>
        <taxon>Burkholderiales</taxon>
        <taxon>Sphaerotilaceae</taxon>
        <taxon>Rubrivivax</taxon>
    </lineage>
</organism>
<dbReference type="Pfam" id="PF00931">
    <property type="entry name" value="NB-ARC"/>
    <property type="match status" value="1"/>
</dbReference>
<feature type="domain" description="AAA+ ATPase" evidence="1">
    <location>
        <begin position="29"/>
        <end position="163"/>
    </location>
</feature>
<dbReference type="PANTHER" id="PTHR47691:SF3">
    <property type="entry name" value="HTH-TYPE TRANSCRIPTIONAL REGULATOR RV0890C-RELATED"/>
    <property type="match status" value="1"/>
</dbReference>
<evidence type="ECO:0000313" key="3">
    <source>
        <dbReference type="Proteomes" id="UP000285575"/>
    </source>
</evidence>
<evidence type="ECO:0000313" key="2">
    <source>
        <dbReference type="EMBL" id="RVU43743.1"/>
    </source>
</evidence>
<dbReference type="InterPro" id="IPR003593">
    <property type="entry name" value="AAA+_ATPase"/>
</dbReference>
<protein>
    <recommendedName>
        <fullName evidence="1">AAA+ ATPase domain-containing protein</fullName>
    </recommendedName>
</protein>
<evidence type="ECO:0000259" key="1">
    <source>
        <dbReference type="SMART" id="SM00382"/>
    </source>
</evidence>
<proteinExistence type="predicted"/>
<gene>
    <name evidence="2" type="ORF">EOE66_18890</name>
</gene>
<reference evidence="2 3" key="1">
    <citation type="submission" date="2019-01" db="EMBL/GenBank/DDBJ databases">
        <authorList>
            <person name="Chen W.-M."/>
        </authorList>
    </citation>
    <scope>NUCLEOTIDE SEQUENCE [LARGE SCALE GENOMIC DNA]</scope>
    <source>
        <strain evidence="2 3">KYPY4</strain>
    </source>
</reference>
<dbReference type="InterPro" id="IPR002182">
    <property type="entry name" value="NB-ARC"/>
</dbReference>
<comment type="caution">
    <text evidence="2">The sequence shown here is derived from an EMBL/GenBank/DDBJ whole genome shotgun (WGS) entry which is preliminary data.</text>
</comment>
<dbReference type="SUPFAM" id="SSF52540">
    <property type="entry name" value="P-loop containing nucleoside triphosphate hydrolases"/>
    <property type="match status" value="1"/>
</dbReference>
<dbReference type="SMART" id="SM00382">
    <property type="entry name" value="AAA"/>
    <property type="match status" value="1"/>
</dbReference>
<dbReference type="Gene3D" id="3.40.50.300">
    <property type="entry name" value="P-loop containing nucleotide triphosphate hydrolases"/>
    <property type="match status" value="1"/>
</dbReference>
<dbReference type="OrthoDB" id="9811542at2"/>
<dbReference type="SUPFAM" id="SSF48452">
    <property type="entry name" value="TPR-like"/>
    <property type="match status" value="1"/>
</dbReference>
<sequence>MPAFAALTPLLGRDDDLARVAQALAHPTQGGFVTITGAGGSGKTLLARHVAARSGLVDGRAPVWVDLLEVNRPDAVVPAVALAAQVPGPPRQALKLAQALRDARLLLVLDNAEHVLQAVADLTAVLRREAPGVRLLVTSQAPLHGAGETVHALRGLSVPPAPCSAAEALRHAAVALFVAQARQADRRFRLEDAQVEDVAAICASLGGSALGVQLAAALLGQMPLAAVRSRLARAHTGPEEAAVDPAANVLRSALSWSHDLLGPAAQRVFRRLAIAQGPLPLALVQGLAADSEEPDAIDAVTTALADLVDRSLVQCAPAPDAAPEDAPRYRLLEAPRALALEQLAAAGERALVLARLARALAPLGDQWHAALWRGERPPPDEPALRAAMPGPADIAAAFEAALQAPGLASATVLARMCCLVHTIAKRHPVAERLRWAQAASERADEAGLSAALQGRLLLTATTLVRHSDWGAKLAMLQRSVAAWHNAGDLAGELRALASLAETHAFAGRLAEAEAVLQRVRELDDPASPPGRQRLRWYAEGLVAGSAGDLPRAITAWREHLRLARQYGESELELVRALHSLAHDELLSGEAAAALPRLQQAVEMARRQADREALHAYLLPSLVAARLALGDLPGARAAAAEGWPQARGLDADAWWADHLALLAWQEGRPRTAARLLGLADAAYTRQNDTRQALETRVVSAVEAALRAALGEALHTALRAEGRAQDAAPAVFAAALALADGPALLTSAAPQ</sequence>
<dbReference type="Gene3D" id="1.25.40.10">
    <property type="entry name" value="Tetratricopeptide repeat domain"/>
    <property type="match status" value="1"/>
</dbReference>
<dbReference type="InterPro" id="IPR011990">
    <property type="entry name" value="TPR-like_helical_dom_sf"/>
</dbReference>
<keyword evidence="3" id="KW-1185">Reference proteome</keyword>
<dbReference type="EMBL" id="SACR01000006">
    <property type="protein sequence ID" value="RVU43743.1"/>
    <property type="molecule type" value="Genomic_DNA"/>
</dbReference>
<dbReference type="Proteomes" id="UP000285575">
    <property type="component" value="Unassembled WGS sequence"/>
</dbReference>
<dbReference type="AlphaFoldDB" id="A0A437RAH5"/>